<dbReference type="PANTHER" id="PTHR48107:SF7">
    <property type="entry name" value="RE15974P"/>
    <property type="match status" value="1"/>
</dbReference>
<dbReference type="InterPro" id="IPR020904">
    <property type="entry name" value="Sc_DH/Rdtase_CS"/>
</dbReference>
<organism evidence="3 4">
    <name type="scientific">Cellulomonas bogoriensis 69B4 = DSM 16987</name>
    <dbReference type="NCBI Taxonomy" id="1386082"/>
    <lineage>
        <taxon>Bacteria</taxon>
        <taxon>Bacillati</taxon>
        <taxon>Actinomycetota</taxon>
        <taxon>Actinomycetes</taxon>
        <taxon>Micrococcales</taxon>
        <taxon>Cellulomonadaceae</taxon>
        <taxon>Cellulomonas</taxon>
    </lineage>
</organism>
<proteinExistence type="inferred from homology"/>
<comment type="caution">
    <text evidence="3">The sequence shown here is derived from an EMBL/GenBank/DDBJ whole genome shotgun (WGS) entry which is preliminary data.</text>
</comment>
<keyword evidence="4" id="KW-1185">Reference proteome</keyword>
<accession>A0A0A0BY28</accession>
<keyword evidence="2" id="KW-0560">Oxidoreductase</keyword>
<dbReference type="PRINTS" id="PR00081">
    <property type="entry name" value="GDHRDH"/>
</dbReference>
<dbReference type="Pfam" id="PF13561">
    <property type="entry name" value="adh_short_C2"/>
    <property type="match status" value="1"/>
</dbReference>
<dbReference type="SUPFAM" id="SSF51735">
    <property type="entry name" value="NAD(P)-binding Rossmann-fold domains"/>
    <property type="match status" value="1"/>
</dbReference>
<dbReference type="InterPro" id="IPR002347">
    <property type="entry name" value="SDR_fam"/>
</dbReference>
<dbReference type="InterPro" id="IPR036291">
    <property type="entry name" value="NAD(P)-bd_dom_sf"/>
</dbReference>
<dbReference type="Proteomes" id="UP000054314">
    <property type="component" value="Unassembled WGS sequence"/>
</dbReference>
<dbReference type="PROSITE" id="PS00061">
    <property type="entry name" value="ADH_SHORT"/>
    <property type="match status" value="1"/>
</dbReference>
<dbReference type="NCBIfam" id="NF009389">
    <property type="entry name" value="PRK12748.1"/>
    <property type="match status" value="1"/>
</dbReference>
<evidence type="ECO:0000256" key="1">
    <source>
        <dbReference type="ARBA" id="ARBA00006484"/>
    </source>
</evidence>
<dbReference type="EMBL" id="AXCZ01000087">
    <property type="protein sequence ID" value="KGM12870.1"/>
    <property type="molecule type" value="Genomic_DNA"/>
</dbReference>
<sequence length="294" mass="30653">MVQDACLRLPNERADVVVRPMAGAYGRGMGLLSGRTALVTGVSRRRGIGFAVASRLAGLGADLVVHHWSPHDAEQPWGADDVPALLTGLRGRLDPGAQLHDVVLDLAGEHAGEELVAEAVARAGHLDVLVCNHARSGGDGRLADLSVGALDAHWAVNTRSTLMATAAFAAQHDGRPGGRVVWMTSGQALGPMPGEVAYATSKAALAGITPTVAAELADRGIGLNTVNPGPVNTGYLDVETADRPPEVLEAVLSRFPGGRFGEPDDPARLVAWLVTDDARWVVGQVISTEGGFRR</sequence>
<evidence type="ECO:0000313" key="4">
    <source>
        <dbReference type="Proteomes" id="UP000054314"/>
    </source>
</evidence>
<dbReference type="PANTHER" id="PTHR48107">
    <property type="entry name" value="NADPH-DEPENDENT ALDEHYDE REDUCTASE-LIKE PROTEIN, CHLOROPLASTIC-RELATED"/>
    <property type="match status" value="1"/>
</dbReference>
<name>A0A0A0BY28_9CELL</name>
<evidence type="ECO:0000256" key="2">
    <source>
        <dbReference type="ARBA" id="ARBA00023002"/>
    </source>
</evidence>
<dbReference type="Gene3D" id="3.40.50.720">
    <property type="entry name" value="NAD(P)-binding Rossmann-like Domain"/>
    <property type="match status" value="1"/>
</dbReference>
<protein>
    <submittedName>
        <fullName evidence="3">3-ketoacyl-ACP reductase</fullName>
    </submittedName>
</protein>
<evidence type="ECO:0000313" key="3">
    <source>
        <dbReference type="EMBL" id="KGM12870.1"/>
    </source>
</evidence>
<dbReference type="GO" id="GO:0016614">
    <property type="term" value="F:oxidoreductase activity, acting on CH-OH group of donors"/>
    <property type="evidence" value="ECO:0007669"/>
    <property type="project" value="UniProtKB-ARBA"/>
</dbReference>
<comment type="similarity">
    <text evidence="1">Belongs to the short-chain dehydrogenases/reductases (SDR) family.</text>
</comment>
<reference evidence="3 4" key="1">
    <citation type="submission" date="2013-08" db="EMBL/GenBank/DDBJ databases">
        <title>Genome sequencing of Cellulomonas bogoriensis 69B4.</title>
        <authorList>
            <person name="Chen F."/>
            <person name="Li Y."/>
            <person name="Wang G."/>
        </authorList>
    </citation>
    <scope>NUCLEOTIDE SEQUENCE [LARGE SCALE GENOMIC DNA]</scope>
    <source>
        <strain evidence="3 4">69B4</strain>
    </source>
</reference>
<dbReference type="AlphaFoldDB" id="A0A0A0BY28"/>
<gene>
    <name evidence="3" type="ORF">N869_01185</name>
</gene>
<dbReference type="CDD" id="cd05233">
    <property type="entry name" value="SDR_c"/>
    <property type="match status" value="1"/>
</dbReference>